<comment type="similarity">
    <text evidence="9">Belongs to the carbohydrate kinase PfkB family. Ribokinase subfamily.</text>
</comment>
<dbReference type="GO" id="GO:0005829">
    <property type="term" value="C:cytosol"/>
    <property type="evidence" value="ECO:0007669"/>
    <property type="project" value="TreeGrafter"/>
</dbReference>
<dbReference type="SUPFAM" id="SSF53613">
    <property type="entry name" value="Ribokinase-like"/>
    <property type="match status" value="1"/>
</dbReference>
<gene>
    <name evidence="9" type="primary">rbsK</name>
    <name evidence="12" type="ORF">AO498_15875</name>
</gene>
<feature type="binding site" evidence="9">
    <location>
        <begin position="220"/>
        <end position="225"/>
    </location>
    <ligand>
        <name>ATP</name>
        <dbReference type="ChEBI" id="CHEBI:30616"/>
    </ligand>
</feature>
<dbReference type="GO" id="GO:0005524">
    <property type="term" value="F:ATP binding"/>
    <property type="evidence" value="ECO:0007669"/>
    <property type="project" value="UniProtKB-UniRule"/>
</dbReference>
<dbReference type="HAMAP" id="MF_01987">
    <property type="entry name" value="Ribokinase"/>
    <property type="match status" value="1"/>
</dbReference>
<dbReference type="InterPro" id="IPR011877">
    <property type="entry name" value="Ribokinase"/>
</dbReference>
<protein>
    <recommendedName>
        <fullName evidence="9 10">Ribokinase</fullName>
        <shortName evidence="9">RK</shortName>
        <ecNumber evidence="9 10">2.7.1.15</ecNumber>
    </recommendedName>
</protein>
<comment type="catalytic activity">
    <reaction evidence="9">
        <text>D-ribose + ATP = D-ribose 5-phosphate + ADP + H(+)</text>
        <dbReference type="Rhea" id="RHEA:13697"/>
        <dbReference type="ChEBI" id="CHEBI:15378"/>
        <dbReference type="ChEBI" id="CHEBI:30616"/>
        <dbReference type="ChEBI" id="CHEBI:47013"/>
        <dbReference type="ChEBI" id="CHEBI:78346"/>
        <dbReference type="ChEBI" id="CHEBI:456216"/>
        <dbReference type="EC" id="2.7.1.15"/>
    </reaction>
</comment>
<proteinExistence type="inferred from homology"/>
<keyword evidence="5 9" id="KW-0067">ATP-binding</keyword>
<reference evidence="12 13" key="2">
    <citation type="journal article" date="2016" name="Genome Announc.">
        <title>Complete Genome Sequence of Algoriphagus sp. Strain M8-2, Isolated from a Brackish Lake.</title>
        <authorList>
            <person name="Muraguchi Y."/>
            <person name="Kushimoto K."/>
            <person name="Ohtsubo Y."/>
            <person name="Suzuki T."/>
            <person name="Dohra H."/>
            <person name="Kimbara K."/>
            <person name="Shintani M."/>
        </authorList>
    </citation>
    <scope>NUCLEOTIDE SEQUENCE [LARGE SCALE GENOMIC DNA]</scope>
    <source>
        <strain evidence="12 13">M8-2</strain>
    </source>
</reference>
<keyword evidence="9" id="KW-0963">Cytoplasm</keyword>
<dbReference type="AlphaFoldDB" id="A0A142ES28"/>
<keyword evidence="2 9" id="KW-0479">Metal-binding</keyword>
<evidence type="ECO:0000259" key="11">
    <source>
        <dbReference type="Pfam" id="PF00294"/>
    </source>
</evidence>
<feature type="domain" description="Carbohydrate kinase PfkB" evidence="11">
    <location>
        <begin position="1"/>
        <end position="293"/>
    </location>
</feature>
<dbReference type="Pfam" id="PF00294">
    <property type="entry name" value="PfkB"/>
    <property type="match status" value="1"/>
</dbReference>
<name>A0A142ES28_9BACT</name>
<comment type="cofactor">
    <cofactor evidence="9">
        <name>Mg(2+)</name>
        <dbReference type="ChEBI" id="CHEBI:18420"/>
    </cofactor>
    <text evidence="9">Requires a divalent cation, most likely magnesium in vivo, as an electrophilic catalyst to aid phosphoryl group transfer. It is the chelate of the metal and the nucleotide that is the actual substrate.</text>
</comment>
<dbReference type="PANTHER" id="PTHR10584">
    <property type="entry name" value="SUGAR KINASE"/>
    <property type="match status" value="1"/>
</dbReference>
<dbReference type="EMBL" id="CP012836">
    <property type="protein sequence ID" value="AMQ57933.1"/>
    <property type="molecule type" value="Genomic_DNA"/>
</dbReference>
<feature type="binding site" evidence="9">
    <location>
        <position position="285"/>
    </location>
    <ligand>
        <name>K(+)</name>
        <dbReference type="ChEBI" id="CHEBI:29103"/>
    </ligand>
</feature>
<dbReference type="PATRIC" id="fig|1727163.4.peg.3333"/>
<feature type="binding site" evidence="9">
    <location>
        <position position="291"/>
    </location>
    <ligand>
        <name>K(+)</name>
        <dbReference type="ChEBI" id="CHEBI:29103"/>
    </ligand>
</feature>
<feature type="binding site" evidence="9">
    <location>
        <position position="287"/>
    </location>
    <ligand>
        <name>K(+)</name>
        <dbReference type="ChEBI" id="CHEBI:29103"/>
    </ligand>
</feature>
<dbReference type="GO" id="GO:0004747">
    <property type="term" value="F:ribokinase activity"/>
    <property type="evidence" value="ECO:0007669"/>
    <property type="project" value="UniProtKB-UniRule"/>
</dbReference>
<dbReference type="KEGG" id="alm:AO498_15875"/>
<dbReference type="CDD" id="cd01174">
    <property type="entry name" value="ribokinase"/>
    <property type="match status" value="1"/>
</dbReference>
<organism evidence="12 13">
    <name type="scientific">Algoriphagus sanaruensis</name>
    <dbReference type="NCBI Taxonomy" id="1727163"/>
    <lineage>
        <taxon>Bacteria</taxon>
        <taxon>Pseudomonadati</taxon>
        <taxon>Bacteroidota</taxon>
        <taxon>Cytophagia</taxon>
        <taxon>Cytophagales</taxon>
        <taxon>Cyclobacteriaceae</taxon>
        <taxon>Algoriphagus</taxon>
    </lineage>
</organism>
<keyword evidence="8 9" id="KW-0119">Carbohydrate metabolism</keyword>
<sequence>MAKILVVGSSNTDLVVKTERFPQPGETVVGRDFFLFQGGKGANQAVAAARMGGKVAFISRVGTDLFGSQTKEALEREGISTAWMSMDASSPTGVAMITVNEQGENHIVVVPGANANLLPEALDEAQDVLLDSEVWLCQLEIPVETAAYLAEKAQSFLKKLILNPAPATDLPESIYQHLFLITPNETEASLLSDLPCEQEADYPKVAQWFLDKGVQQVVITLGEKGAFFKNAELELRIPAPSVAAIDTTAAGDVFNGTLAVALAEGQSWEKALQTTIQAASLSVTRMGAQASAPYRSELFPTPPLI</sequence>
<comment type="pathway">
    <text evidence="9">Carbohydrate metabolism; D-ribose degradation; D-ribose 5-phosphate from beta-D-ribopyranose: step 2/2.</text>
</comment>
<evidence type="ECO:0000313" key="12">
    <source>
        <dbReference type="EMBL" id="AMQ57933.1"/>
    </source>
</evidence>
<reference evidence="13" key="1">
    <citation type="submission" date="2015-09" db="EMBL/GenBank/DDBJ databases">
        <title>Complete sequence of Algoriphagus sp. M8-2.</title>
        <authorList>
            <person name="Shintani M."/>
        </authorList>
    </citation>
    <scope>NUCLEOTIDE SEQUENCE [LARGE SCALE GENOMIC DNA]</scope>
    <source>
        <strain evidence="13">M8-2</strain>
    </source>
</reference>
<feature type="binding site" evidence="9">
    <location>
        <position position="252"/>
    </location>
    <ligand>
        <name>substrate</name>
    </ligand>
</feature>
<feature type="binding site" evidence="9">
    <location>
        <position position="184"/>
    </location>
    <ligand>
        <name>ATP</name>
        <dbReference type="ChEBI" id="CHEBI:30616"/>
    </ligand>
</feature>
<feature type="active site" description="Proton acceptor" evidence="9">
    <location>
        <position position="252"/>
    </location>
</feature>
<evidence type="ECO:0000256" key="5">
    <source>
        <dbReference type="ARBA" id="ARBA00022840"/>
    </source>
</evidence>
<dbReference type="STRING" id="1727163.AO498_15875"/>
<evidence type="ECO:0000313" key="13">
    <source>
        <dbReference type="Proteomes" id="UP000073816"/>
    </source>
</evidence>
<dbReference type="InterPro" id="IPR011611">
    <property type="entry name" value="PfkB_dom"/>
</dbReference>
<comment type="caution">
    <text evidence="9">Lacks conserved residue(s) required for the propagation of feature annotation.</text>
</comment>
<feature type="binding site" evidence="9">
    <location>
        <begin position="39"/>
        <end position="43"/>
    </location>
    <ligand>
        <name>substrate</name>
    </ligand>
</feature>
<dbReference type="UniPathway" id="UPA00916">
    <property type="reaction ID" value="UER00889"/>
</dbReference>
<comment type="activity regulation">
    <text evidence="9">Activated by a monovalent cation that binds near, but not in, the active site. The most likely occupant of the site in vivo is potassium. Ion binding induces a conformational change that may alter substrate affinity.</text>
</comment>
<evidence type="ECO:0000256" key="6">
    <source>
        <dbReference type="ARBA" id="ARBA00022842"/>
    </source>
</evidence>
<comment type="subunit">
    <text evidence="9">Homodimer.</text>
</comment>
<feature type="binding site" evidence="9">
    <location>
        <position position="140"/>
    </location>
    <ligand>
        <name>substrate</name>
    </ligand>
</feature>
<dbReference type="NCBIfam" id="TIGR02152">
    <property type="entry name" value="D_ribokin_bact"/>
    <property type="match status" value="1"/>
</dbReference>
<dbReference type="GO" id="GO:0019303">
    <property type="term" value="P:D-ribose catabolic process"/>
    <property type="evidence" value="ECO:0007669"/>
    <property type="project" value="UniProtKB-UniRule"/>
</dbReference>
<evidence type="ECO:0000256" key="3">
    <source>
        <dbReference type="ARBA" id="ARBA00022741"/>
    </source>
</evidence>
<evidence type="ECO:0000256" key="9">
    <source>
        <dbReference type="HAMAP-Rule" id="MF_01987"/>
    </source>
</evidence>
<keyword evidence="3 9" id="KW-0547">Nucleotide-binding</keyword>
<keyword evidence="7 9" id="KW-0630">Potassium</keyword>
<dbReference type="InterPro" id="IPR029056">
    <property type="entry name" value="Ribokinase-like"/>
</dbReference>
<dbReference type="EC" id="2.7.1.15" evidence="9 10"/>
<dbReference type="Gene3D" id="3.40.1190.20">
    <property type="match status" value="1"/>
</dbReference>
<evidence type="ECO:0000256" key="4">
    <source>
        <dbReference type="ARBA" id="ARBA00022777"/>
    </source>
</evidence>
<evidence type="ECO:0000256" key="8">
    <source>
        <dbReference type="ARBA" id="ARBA00023277"/>
    </source>
</evidence>
<keyword evidence="6 9" id="KW-0460">Magnesium</keyword>
<keyword evidence="4 9" id="KW-0418">Kinase</keyword>
<feature type="binding site" evidence="9">
    <location>
        <begin position="251"/>
        <end position="252"/>
    </location>
    <ligand>
        <name>ATP</name>
        <dbReference type="ChEBI" id="CHEBI:30616"/>
    </ligand>
</feature>
<feature type="binding site" evidence="9">
    <location>
        <begin position="11"/>
        <end position="13"/>
    </location>
    <ligand>
        <name>substrate</name>
    </ligand>
</feature>
<evidence type="ECO:0000256" key="2">
    <source>
        <dbReference type="ARBA" id="ARBA00022723"/>
    </source>
</evidence>
<dbReference type="InterPro" id="IPR002139">
    <property type="entry name" value="Ribo/fructo_kinase"/>
</dbReference>
<evidence type="ECO:0000256" key="1">
    <source>
        <dbReference type="ARBA" id="ARBA00022679"/>
    </source>
</evidence>
<dbReference type="GO" id="GO:0046872">
    <property type="term" value="F:metal ion binding"/>
    <property type="evidence" value="ECO:0007669"/>
    <property type="project" value="UniProtKB-KW"/>
</dbReference>
<evidence type="ECO:0000256" key="7">
    <source>
        <dbReference type="ARBA" id="ARBA00022958"/>
    </source>
</evidence>
<feature type="binding site" evidence="9">
    <location>
        <position position="248"/>
    </location>
    <ligand>
        <name>K(+)</name>
        <dbReference type="ChEBI" id="CHEBI:29103"/>
    </ligand>
</feature>
<keyword evidence="13" id="KW-1185">Reference proteome</keyword>
<dbReference type="PANTHER" id="PTHR10584:SF166">
    <property type="entry name" value="RIBOKINASE"/>
    <property type="match status" value="1"/>
</dbReference>
<dbReference type="RefSeq" id="WP_067550590.1">
    <property type="nucleotide sequence ID" value="NZ_CP012836.1"/>
</dbReference>
<feature type="binding site" evidence="9">
    <location>
        <position position="246"/>
    </location>
    <ligand>
        <name>K(+)</name>
        <dbReference type="ChEBI" id="CHEBI:29103"/>
    </ligand>
</feature>
<comment type="subcellular location">
    <subcellularLocation>
        <location evidence="9">Cytoplasm</location>
    </subcellularLocation>
</comment>
<keyword evidence="1 9" id="KW-0808">Transferase</keyword>
<evidence type="ECO:0000256" key="10">
    <source>
        <dbReference type="NCBIfam" id="TIGR02152"/>
    </source>
</evidence>
<dbReference type="Proteomes" id="UP000073816">
    <property type="component" value="Chromosome"/>
</dbReference>
<accession>A0A142ES28</accession>
<dbReference type="OrthoDB" id="9775849at2"/>
<dbReference type="PRINTS" id="PR00990">
    <property type="entry name" value="RIBOKINASE"/>
</dbReference>
<comment type="function">
    <text evidence="9">Catalyzes the phosphorylation of ribose at O-5 in a reaction requiring ATP and magnesium. The resulting D-ribose-5-phosphate can then be used either for sythesis of nucleotides, histidine, and tryptophan, or as a component of the pentose phosphate pathway.</text>
</comment>
<feature type="binding site" evidence="9">
    <location>
        <position position="282"/>
    </location>
    <ligand>
        <name>K(+)</name>
        <dbReference type="ChEBI" id="CHEBI:29103"/>
    </ligand>
</feature>